<reference evidence="1 2" key="1">
    <citation type="journal article" date="2023" name="Nucleic Acids Res.">
        <title>The hologenome of Daphnia magna reveals possible DNA methylation and microbiome-mediated evolution of the host genome.</title>
        <authorList>
            <person name="Chaturvedi A."/>
            <person name="Li X."/>
            <person name="Dhandapani V."/>
            <person name="Marshall H."/>
            <person name="Kissane S."/>
            <person name="Cuenca-Cambronero M."/>
            <person name="Asole G."/>
            <person name="Calvet F."/>
            <person name="Ruiz-Romero M."/>
            <person name="Marangio P."/>
            <person name="Guigo R."/>
            <person name="Rago D."/>
            <person name="Mirbahai L."/>
            <person name="Eastwood N."/>
            <person name="Colbourne J.K."/>
            <person name="Zhou J."/>
            <person name="Mallon E."/>
            <person name="Orsini L."/>
        </authorList>
    </citation>
    <scope>NUCLEOTIDE SEQUENCE [LARGE SCALE GENOMIC DNA]</scope>
    <source>
        <strain evidence="1">LRV0_1</strain>
    </source>
</reference>
<dbReference type="Proteomes" id="UP001234178">
    <property type="component" value="Unassembled WGS sequence"/>
</dbReference>
<accession>A0ABR0AX59</accession>
<organism evidence="1 2">
    <name type="scientific">Daphnia magna</name>
    <dbReference type="NCBI Taxonomy" id="35525"/>
    <lineage>
        <taxon>Eukaryota</taxon>
        <taxon>Metazoa</taxon>
        <taxon>Ecdysozoa</taxon>
        <taxon>Arthropoda</taxon>
        <taxon>Crustacea</taxon>
        <taxon>Branchiopoda</taxon>
        <taxon>Diplostraca</taxon>
        <taxon>Cladocera</taxon>
        <taxon>Anomopoda</taxon>
        <taxon>Daphniidae</taxon>
        <taxon>Daphnia</taxon>
    </lineage>
</organism>
<dbReference type="EMBL" id="JAOYFB010000039">
    <property type="protein sequence ID" value="KAK4029721.1"/>
    <property type="molecule type" value="Genomic_DNA"/>
</dbReference>
<keyword evidence="2" id="KW-1185">Reference proteome</keyword>
<name>A0ABR0AX59_9CRUS</name>
<proteinExistence type="predicted"/>
<comment type="caution">
    <text evidence="1">The sequence shown here is derived from an EMBL/GenBank/DDBJ whole genome shotgun (WGS) entry which is preliminary data.</text>
</comment>
<gene>
    <name evidence="1" type="ORF">OUZ56_022688</name>
</gene>
<protein>
    <submittedName>
        <fullName evidence="1">Uncharacterized protein</fullName>
    </submittedName>
</protein>
<sequence length="70" mass="8082">MALLKELGIALGRKSTTIKTDRMSDSIIRQECYTNSHVPVMETFFLCPMKTEDNEQPKQKYSNKGTQKDR</sequence>
<evidence type="ECO:0000313" key="1">
    <source>
        <dbReference type="EMBL" id="KAK4029721.1"/>
    </source>
</evidence>
<evidence type="ECO:0000313" key="2">
    <source>
        <dbReference type="Proteomes" id="UP001234178"/>
    </source>
</evidence>